<evidence type="ECO:0000313" key="5">
    <source>
        <dbReference type="EMBL" id="QNM85247.1"/>
    </source>
</evidence>
<evidence type="ECO:0000256" key="1">
    <source>
        <dbReference type="ARBA" id="ARBA00022729"/>
    </source>
</evidence>
<dbReference type="Pfam" id="PF00149">
    <property type="entry name" value="Metallophos"/>
    <property type="match status" value="1"/>
</dbReference>
<dbReference type="Pfam" id="PF16656">
    <property type="entry name" value="Pur_ac_phosph_N"/>
    <property type="match status" value="1"/>
</dbReference>
<dbReference type="Proteomes" id="UP000515808">
    <property type="component" value="Chromosome"/>
</dbReference>
<dbReference type="RefSeq" id="WP_187482160.1">
    <property type="nucleotide sequence ID" value="NZ_CP060695.1"/>
</dbReference>
<dbReference type="SUPFAM" id="SSF56300">
    <property type="entry name" value="Metallo-dependent phosphatases"/>
    <property type="match status" value="1"/>
</dbReference>
<dbReference type="InterPro" id="IPR026444">
    <property type="entry name" value="Secre_tail"/>
</dbReference>
<dbReference type="InterPro" id="IPR013783">
    <property type="entry name" value="Ig-like_fold"/>
</dbReference>
<dbReference type="PANTHER" id="PTHR45867">
    <property type="entry name" value="PURPLE ACID PHOSPHATASE"/>
    <property type="match status" value="1"/>
</dbReference>
<dbReference type="AlphaFoldDB" id="A0A7G9L9E8"/>
<keyword evidence="6" id="KW-1185">Reference proteome</keyword>
<dbReference type="GO" id="GO:0046872">
    <property type="term" value="F:metal ion binding"/>
    <property type="evidence" value="ECO:0007669"/>
    <property type="project" value="InterPro"/>
</dbReference>
<dbReference type="Pfam" id="PF17957">
    <property type="entry name" value="Big_7"/>
    <property type="match status" value="1"/>
</dbReference>
<organism evidence="5 6">
    <name type="scientific">Polaribacter pectinis</name>
    <dbReference type="NCBI Taxonomy" id="2738844"/>
    <lineage>
        <taxon>Bacteria</taxon>
        <taxon>Pseudomonadati</taxon>
        <taxon>Bacteroidota</taxon>
        <taxon>Flavobacteriia</taxon>
        <taxon>Flavobacteriales</taxon>
        <taxon>Flavobacteriaceae</taxon>
    </lineage>
</organism>
<dbReference type="Gene3D" id="2.60.40.10">
    <property type="entry name" value="Immunoglobulins"/>
    <property type="match status" value="1"/>
</dbReference>
<dbReference type="Gene3D" id="3.60.21.10">
    <property type="match status" value="1"/>
</dbReference>
<evidence type="ECO:0000259" key="3">
    <source>
        <dbReference type="Pfam" id="PF16656"/>
    </source>
</evidence>
<dbReference type="EMBL" id="CP060695">
    <property type="protein sequence ID" value="QNM85247.1"/>
    <property type="molecule type" value="Genomic_DNA"/>
</dbReference>
<proteinExistence type="predicted"/>
<dbReference type="InterPro" id="IPR015914">
    <property type="entry name" value="PAPs_N"/>
</dbReference>
<feature type="domain" description="Calcineurin-like phosphoesterase" evidence="2">
    <location>
        <begin position="142"/>
        <end position="297"/>
    </location>
</feature>
<gene>
    <name evidence="5" type="ORF">H9W90_13785</name>
</gene>
<evidence type="ECO:0000259" key="4">
    <source>
        <dbReference type="Pfam" id="PF18962"/>
    </source>
</evidence>
<dbReference type="GO" id="GO:0003993">
    <property type="term" value="F:acid phosphatase activity"/>
    <property type="evidence" value="ECO:0007669"/>
    <property type="project" value="InterPro"/>
</dbReference>
<dbReference type="KEGG" id="ppec:H9W90_13785"/>
<dbReference type="InterPro" id="IPR008963">
    <property type="entry name" value="Purple_acid_Pase-like_N"/>
</dbReference>
<feature type="domain" description="Secretion system C-terminal sorting" evidence="4">
    <location>
        <begin position="701"/>
        <end position="770"/>
    </location>
</feature>
<dbReference type="Gene3D" id="2.60.40.380">
    <property type="entry name" value="Purple acid phosphatase-like, N-terminal"/>
    <property type="match status" value="1"/>
</dbReference>
<dbReference type="InterPro" id="IPR004843">
    <property type="entry name" value="Calcineurin-like_PHP"/>
</dbReference>
<dbReference type="PANTHER" id="PTHR45867:SF3">
    <property type="entry name" value="ACID PHOSPHATASE TYPE 7"/>
    <property type="match status" value="1"/>
</dbReference>
<feature type="domain" description="Purple acid phosphatase N-terminal" evidence="3">
    <location>
        <begin position="23"/>
        <end position="113"/>
    </location>
</feature>
<protein>
    <submittedName>
        <fullName evidence="5">Fibronectin type III domain-containing protein</fullName>
    </submittedName>
</protein>
<keyword evidence="1" id="KW-0732">Signal</keyword>
<reference evidence="5 6" key="1">
    <citation type="submission" date="2020-08" db="EMBL/GenBank/DDBJ databases">
        <title>Polaribacter sp. L12M9 isolated from gut of the Korean scallop.</title>
        <authorList>
            <person name="Jeong Y.S."/>
        </authorList>
    </citation>
    <scope>NUCLEOTIDE SEQUENCE [LARGE SCALE GENOMIC DNA]</scope>
    <source>
        <strain evidence="5 6">L12M9</strain>
    </source>
</reference>
<dbReference type="SUPFAM" id="SSF49363">
    <property type="entry name" value="Purple acid phosphatase, N-terminal domain"/>
    <property type="match status" value="1"/>
</dbReference>
<accession>A0A7G9L9E8</accession>
<evidence type="ECO:0000259" key="2">
    <source>
        <dbReference type="Pfam" id="PF00149"/>
    </source>
</evidence>
<dbReference type="NCBIfam" id="TIGR04183">
    <property type="entry name" value="Por_Secre_tail"/>
    <property type="match status" value="1"/>
</dbReference>
<sequence>MEIRILFLIFFTLSFSVFSNSDRYRLIITDNPATTITIAWDQKSGTNPLVYYDTTDHGTSYQNYNFNKSVDRSISFKGMNNSFAKLTGLTPNTAYFFVIKDSQGTSARYWFKTAPSSNDTMSFIAGGDSRNNRVPRQNANKMVAKLKPTAVFFGGDMTNANSSAEWIEWMDDWQLTIANDGRMFPIIPARGNHEESNQSIYDLFDTPSKEIYYDITFGTNLYTIYTLNSEIAAGGNQVNWLKGKLASDNSIWKSAQYHKPMRPHQSSKSEGNDEYNNWAQLFYDNKVKLVYESDSHVVKTTRPVKPCSSGANCEEGFVEENNNGIVFVGEGCWGAPLRAANDNKSWTRESGTFNQFKWITVSTTNILVKTIKIDNVNSVGENSNSEAPGVLPSGTDVWSTANGDTVTITNSGNNSPTVAITSHTNNQQIPSGSTTLTADASDTDGTIASVEFKVAGASVGTDTTSPYSITHNFTDGVVLVEVIATDDLGATDSENINLLVGSFSSTIDIAASQDVEQQINNSVNSSSSDLELVYDGAYTPGDQTIGIEFSNINIPAGATITKAYIQFTAKSTMSAAASYLVAVENSANAEFLNTTSGNVTTGRTYYTGVSWSPAPWTAGNATAAERTSDISSQIQSNVNLGSWATGNRMVVKIIADGATVGAGIAKRRARSIDGGFAPVLHIEYNVTLSNTSFNQEKLKQYPNPFKDLIYFTLPSTNFEKPRIKVFSLNGKLVYNSILVNNKVDLSFLTNGTYVVKLQNNKKQTLVKNIIKK</sequence>
<dbReference type="Pfam" id="PF18962">
    <property type="entry name" value="Por_Secre_tail"/>
    <property type="match status" value="1"/>
</dbReference>
<dbReference type="InterPro" id="IPR029052">
    <property type="entry name" value="Metallo-depent_PP-like"/>
</dbReference>
<evidence type="ECO:0000313" key="6">
    <source>
        <dbReference type="Proteomes" id="UP000515808"/>
    </source>
</evidence>
<name>A0A7G9L9E8_9FLAO</name>